<dbReference type="PANTHER" id="PTHR13388">
    <property type="entry name" value="DETONATOR, ISOFORM E"/>
    <property type="match status" value="1"/>
</dbReference>
<accession>A0ABD6ET83</accession>
<evidence type="ECO:0000313" key="3">
    <source>
        <dbReference type="Proteomes" id="UP001608902"/>
    </source>
</evidence>
<evidence type="ECO:0000313" key="2">
    <source>
        <dbReference type="EMBL" id="MFH4983061.1"/>
    </source>
</evidence>
<organism evidence="2 3">
    <name type="scientific">Gnathostoma spinigerum</name>
    <dbReference type="NCBI Taxonomy" id="75299"/>
    <lineage>
        <taxon>Eukaryota</taxon>
        <taxon>Metazoa</taxon>
        <taxon>Ecdysozoa</taxon>
        <taxon>Nematoda</taxon>
        <taxon>Chromadorea</taxon>
        <taxon>Rhabditida</taxon>
        <taxon>Spirurina</taxon>
        <taxon>Gnathostomatomorpha</taxon>
        <taxon>Gnathostomatoidea</taxon>
        <taxon>Gnathostomatidae</taxon>
        <taxon>Gnathostoma</taxon>
    </lineage>
</organism>
<dbReference type="AlphaFoldDB" id="A0ABD6ET83"/>
<gene>
    <name evidence="2" type="ORF">AB6A40_009770</name>
</gene>
<sequence>MSFSPYSLSTILSYFKFSNQTSPFKAIQIKVWMDPRLRILSASPASSKWALRVESIDEPLSTTTFTCTFLEEEPVESWDGFVFSIFLEMNADPEILAHSPNLSVSEIALHWEVTYFFDTNATVEGKTLPVRKTTLFKVIPDVPYTVIPIAKDSDLINTAVLSGRQTSTPMRIFTVSEGAQLRDVTSRCHCISAESRVLKTSPTCTSVYVDGSELRGISKIKVHVHYETWTTSTEFTVWYPKVPITVWISDPVLNAIKDWKVAMWRWLPRERQKKDARQFACINKFQQAEVS</sequence>
<dbReference type="EMBL" id="JBGFUD010010965">
    <property type="protein sequence ID" value="MFH4983061.1"/>
    <property type="molecule type" value="Genomic_DNA"/>
</dbReference>
<feature type="domain" description="Transmembrane protein family 132 fourth" evidence="1">
    <location>
        <begin position="145"/>
        <end position="241"/>
    </location>
</feature>
<name>A0ABD6ET83_9BILA</name>
<reference evidence="2 3" key="1">
    <citation type="submission" date="2024-08" db="EMBL/GenBank/DDBJ databases">
        <title>Gnathostoma spinigerum genome.</title>
        <authorList>
            <person name="Gonzalez-Bertolin B."/>
            <person name="Monzon S."/>
            <person name="Zaballos A."/>
            <person name="Jimenez P."/>
            <person name="Dekumyoy P."/>
            <person name="Varona S."/>
            <person name="Cuesta I."/>
            <person name="Sumanam S."/>
            <person name="Adisakwattana P."/>
            <person name="Gasser R.B."/>
            <person name="Hernandez-Gonzalez A."/>
            <person name="Young N.D."/>
            <person name="Perteguer M.J."/>
        </authorList>
    </citation>
    <scope>NUCLEOTIDE SEQUENCE [LARGE SCALE GENOMIC DNA]</scope>
    <source>
        <strain evidence="2">AL3</strain>
        <tissue evidence="2">Liver</tissue>
    </source>
</reference>
<evidence type="ECO:0000259" key="1">
    <source>
        <dbReference type="Pfam" id="PF16070"/>
    </source>
</evidence>
<dbReference type="Pfam" id="PF16070">
    <property type="entry name" value="Ig_TMEM132_4th"/>
    <property type="match status" value="1"/>
</dbReference>
<dbReference type="Proteomes" id="UP001608902">
    <property type="component" value="Unassembled WGS sequence"/>
</dbReference>
<comment type="caution">
    <text evidence="2">The sequence shown here is derived from an EMBL/GenBank/DDBJ whole genome shotgun (WGS) entry which is preliminary data.</text>
</comment>
<dbReference type="PANTHER" id="PTHR13388:SF11">
    <property type="entry name" value="DETONATOR, ISOFORM E"/>
    <property type="match status" value="1"/>
</dbReference>
<keyword evidence="3" id="KW-1185">Reference proteome</keyword>
<proteinExistence type="predicted"/>
<dbReference type="InterPro" id="IPR031437">
    <property type="entry name" value="Ig_TMEM132_4th"/>
</dbReference>
<protein>
    <recommendedName>
        <fullName evidence="1">Transmembrane protein family 132 fourth domain-containing protein</fullName>
    </recommendedName>
</protein>
<dbReference type="InterPro" id="IPR026307">
    <property type="entry name" value="TMEM132"/>
</dbReference>